<keyword evidence="1" id="KW-0472">Membrane</keyword>
<evidence type="ECO:0000313" key="3">
    <source>
        <dbReference type="Proteomes" id="UP001470230"/>
    </source>
</evidence>
<organism evidence="2 3">
    <name type="scientific">Tritrichomonas musculus</name>
    <dbReference type="NCBI Taxonomy" id="1915356"/>
    <lineage>
        <taxon>Eukaryota</taxon>
        <taxon>Metamonada</taxon>
        <taxon>Parabasalia</taxon>
        <taxon>Tritrichomonadida</taxon>
        <taxon>Tritrichomonadidae</taxon>
        <taxon>Tritrichomonas</taxon>
    </lineage>
</organism>
<gene>
    <name evidence="2" type="ORF">M9Y10_032460</name>
</gene>
<keyword evidence="1" id="KW-0812">Transmembrane</keyword>
<dbReference type="Proteomes" id="UP001470230">
    <property type="component" value="Unassembled WGS sequence"/>
</dbReference>
<comment type="caution">
    <text evidence="2">The sequence shown here is derived from an EMBL/GenBank/DDBJ whole genome shotgun (WGS) entry which is preliminary data.</text>
</comment>
<feature type="transmembrane region" description="Helical" evidence="1">
    <location>
        <begin position="43"/>
        <end position="62"/>
    </location>
</feature>
<feature type="transmembrane region" description="Helical" evidence="1">
    <location>
        <begin position="12"/>
        <end position="37"/>
    </location>
</feature>
<evidence type="ECO:0000313" key="2">
    <source>
        <dbReference type="EMBL" id="KAK8838997.1"/>
    </source>
</evidence>
<accession>A0ABR2H043</accession>
<name>A0ABR2H043_9EUKA</name>
<sequence length="129" mass="14140">MKVSYEGTKEIWDSGLSIAVLGFLAFAAAGATIALSIFLDNGLVIMICGIITAAFALGCVIAEDLYSDYAVKQVVKETTTSSHSHNHKSAQNYIKEAIEELYNIALDNLEKKYPNYNKDQVATWSQVKD</sequence>
<keyword evidence="3" id="KW-1185">Reference proteome</keyword>
<reference evidence="2 3" key="1">
    <citation type="submission" date="2024-04" db="EMBL/GenBank/DDBJ databases">
        <title>Tritrichomonas musculus Genome.</title>
        <authorList>
            <person name="Alves-Ferreira E."/>
            <person name="Grigg M."/>
            <person name="Lorenzi H."/>
            <person name="Galac M."/>
        </authorList>
    </citation>
    <scope>NUCLEOTIDE SEQUENCE [LARGE SCALE GENOMIC DNA]</scope>
    <source>
        <strain evidence="2 3">EAF2021</strain>
    </source>
</reference>
<keyword evidence="1" id="KW-1133">Transmembrane helix</keyword>
<dbReference type="EMBL" id="JAPFFF010000053">
    <property type="protein sequence ID" value="KAK8838997.1"/>
    <property type="molecule type" value="Genomic_DNA"/>
</dbReference>
<proteinExistence type="predicted"/>
<protein>
    <submittedName>
        <fullName evidence="2">Uncharacterized protein</fullName>
    </submittedName>
</protein>
<evidence type="ECO:0000256" key="1">
    <source>
        <dbReference type="SAM" id="Phobius"/>
    </source>
</evidence>